<keyword evidence="5" id="KW-1185">Reference proteome</keyword>
<comment type="similarity">
    <text evidence="1">Belongs to the aldehyde dehydrogenase family.</text>
</comment>
<sequence length="473" mass="50522">MAVFAAPGQPDSVMSYESRYDNWIGGEYVRPVRGAYAPDTSPVTGGVFTEVARSTGPDLELAVRAARGAAGSWADTSPAERAAVLHRIADRIEQNVQHLAVAETWESGRPVRETLTADLPLAVDQWRACAGAVRAQQGGVTEIDRTTVAYHLREPRGVVGLRVGWDFPLLMASWQLAPALAAGNTVVLTADAQTPASLHVLLGLVHDLLPAGVVNIVNGVAERALAAATDLVPATVGLGGRSPNIFFSDALLSDDDFQQKALEGFAMFALNQGDAGVRLCGALIEKPIYEEFLELATIQTKAIQQGNPLDTETMVGAQPSAEQLAKTLSCIENLRAAGARVVVGGERAELPGGFYVQPTVFDAGADIRPFRVDSCGPVVTVGSFTGFDHAVRIANDLFDGRGAALWTRDLDRAYLAGRRLRAGRVWTNCYHRYPAHAALAGRQAHGADARPQILEPYQQSKDILVSYSALPPR</sequence>
<evidence type="ECO:0000256" key="2">
    <source>
        <dbReference type="ARBA" id="ARBA00023002"/>
    </source>
</evidence>
<dbReference type="RefSeq" id="WP_344308608.1">
    <property type="nucleotide sequence ID" value="NZ_BAAANY010000006.1"/>
</dbReference>
<dbReference type="Proteomes" id="UP001500618">
    <property type="component" value="Unassembled WGS sequence"/>
</dbReference>
<dbReference type="InterPro" id="IPR015590">
    <property type="entry name" value="Aldehyde_DH_dom"/>
</dbReference>
<evidence type="ECO:0000313" key="5">
    <source>
        <dbReference type="Proteomes" id="UP001500618"/>
    </source>
</evidence>
<organism evidence="4 5">
    <name type="scientific">Fodinicola feengrottensis</name>
    <dbReference type="NCBI Taxonomy" id="435914"/>
    <lineage>
        <taxon>Bacteria</taxon>
        <taxon>Bacillati</taxon>
        <taxon>Actinomycetota</taxon>
        <taxon>Actinomycetes</taxon>
        <taxon>Mycobacteriales</taxon>
        <taxon>Fodinicola</taxon>
    </lineage>
</organism>
<dbReference type="Pfam" id="PF00171">
    <property type="entry name" value="Aldedh"/>
    <property type="match status" value="2"/>
</dbReference>
<dbReference type="InterPro" id="IPR016161">
    <property type="entry name" value="Ald_DH/histidinol_DH"/>
</dbReference>
<evidence type="ECO:0000256" key="1">
    <source>
        <dbReference type="ARBA" id="ARBA00009986"/>
    </source>
</evidence>
<dbReference type="Gene3D" id="3.40.309.10">
    <property type="entry name" value="Aldehyde Dehydrogenase, Chain A, domain 2"/>
    <property type="match status" value="1"/>
</dbReference>
<protein>
    <submittedName>
        <fullName evidence="4">Aldehyde dehydrogenase family protein</fullName>
    </submittedName>
</protein>
<reference evidence="4 5" key="1">
    <citation type="journal article" date="2019" name="Int. J. Syst. Evol. Microbiol.">
        <title>The Global Catalogue of Microorganisms (GCM) 10K type strain sequencing project: providing services to taxonomists for standard genome sequencing and annotation.</title>
        <authorList>
            <consortium name="The Broad Institute Genomics Platform"/>
            <consortium name="The Broad Institute Genome Sequencing Center for Infectious Disease"/>
            <person name="Wu L."/>
            <person name="Ma J."/>
        </authorList>
    </citation>
    <scope>NUCLEOTIDE SEQUENCE [LARGE SCALE GENOMIC DNA]</scope>
    <source>
        <strain evidence="4 5">JCM 14718</strain>
    </source>
</reference>
<feature type="domain" description="Aldehyde dehydrogenase" evidence="3">
    <location>
        <begin position="227"/>
        <end position="461"/>
    </location>
</feature>
<proteinExistence type="inferred from homology"/>
<dbReference type="EMBL" id="BAAANY010000006">
    <property type="protein sequence ID" value="GAA1667798.1"/>
    <property type="molecule type" value="Genomic_DNA"/>
</dbReference>
<accession>A0ABN2GAY4</accession>
<evidence type="ECO:0000259" key="3">
    <source>
        <dbReference type="Pfam" id="PF00171"/>
    </source>
</evidence>
<comment type="caution">
    <text evidence="4">The sequence shown here is derived from an EMBL/GenBank/DDBJ whole genome shotgun (WGS) entry which is preliminary data.</text>
</comment>
<dbReference type="InterPro" id="IPR016163">
    <property type="entry name" value="Ald_DH_C"/>
</dbReference>
<dbReference type="Gene3D" id="3.40.605.10">
    <property type="entry name" value="Aldehyde Dehydrogenase, Chain A, domain 1"/>
    <property type="match status" value="2"/>
</dbReference>
<dbReference type="PANTHER" id="PTHR43111">
    <property type="entry name" value="ALDEHYDE DEHYDROGENASE B-RELATED"/>
    <property type="match status" value="1"/>
</dbReference>
<feature type="domain" description="Aldehyde dehydrogenase" evidence="3">
    <location>
        <begin position="38"/>
        <end position="225"/>
    </location>
</feature>
<gene>
    <name evidence="4" type="ORF">GCM10009765_16470</name>
</gene>
<dbReference type="InterPro" id="IPR016162">
    <property type="entry name" value="Ald_DH_N"/>
</dbReference>
<keyword evidence="2" id="KW-0560">Oxidoreductase</keyword>
<name>A0ABN2GAY4_9ACTN</name>
<dbReference type="SUPFAM" id="SSF53720">
    <property type="entry name" value="ALDH-like"/>
    <property type="match status" value="1"/>
</dbReference>
<dbReference type="PANTHER" id="PTHR43111:SF1">
    <property type="entry name" value="ALDEHYDE DEHYDROGENASE B-RELATED"/>
    <property type="match status" value="1"/>
</dbReference>
<evidence type="ECO:0000313" key="4">
    <source>
        <dbReference type="EMBL" id="GAA1667798.1"/>
    </source>
</evidence>